<feature type="domain" description="DUF5672" evidence="1">
    <location>
        <begin position="53"/>
        <end position="238"/>
    </location>
</feature>
<accession>A0A4U1CF50</accession>
<keyword evidence="3" id="KW-1185">Reference proteome</keyword>
<dbReference type="Proteomes" id="UP000309488">
    <property type="component" value="Unassembled WGS sequence"/>
</dbReference>
<organism evidence="2 3">
    <name type="scientific">Pedobacter polaris</name>
    <dbReference type="NCBI Taxonomy" id="2571273"/>
    <lineage>
        <taxon>Bacteria</taxon>
        <taxon>Pseudomonadati</taxon>
        <taxon>Bacteroidota</taxon>
        <taxon>Sphingobacteriia</taxon>
        <taxon>Sphingobacteriales</taxon>
        <taxon>Sphingobacteriaceae</taxon>
        <taxon>Pedobacter</taxon>
    </lineage>
</organism>
<dbReference type="InterPro" id="IPR043729">
    <property type="entry name" value="DUF5672"/>
</dbReference>
<evidence type="ECO:0000259" key="1">
    <source>
        <dbReference type="Pfam" id="PF18922"/>
    </source>
</evidence>
<evidence type="ECO:0000313" key="3">
    <source>
        <dbReference type="Proteomes" id="UP000309488"/>
    </source>
</evidence>
<dbReference type="AlphaFoldDB" id="A0A4U1CF50"/>
<sequence>MKSCIVIFPLYQAPTELELAFLENGIEKTRGNKQVIVAPEGLVINQSFGLLEKLEVKRFAKHYFEGISGYNQLLLSKGFYSAFKHFEYMLIHQADVYLFKDELHYWCEKDYDYIGSPWFRPEKLNRNAIFNLFQQLKLSFKKNKIYADRYNKVGNGGLSLRKISSALNVLEKVNPTLLKKYTTLQGDAFNEDVFWSLETPRILDFKIPQWEEAMKFGIEFHPEIAYKYLGEILPFGCHAPLKHHPGFWKKFIPIIK</sequence>
<dbReference type="Pfam" id="PF18922">
    <property type="entry name" value="DUF5672"/>
    <property type="match status" value="1"/>
</dbReference>
<gene>
    <name evidence="2" type="ORF">FA048_18135</name>
</gene>
<reference evidence="2 3" key="1">
    <citation type="submission" date="2019-04" db="EMBL/GenBank/DDBJ databases">
        <title>Pedobacter sp. RP-3-22 sp. nov., isolated from Arctic soil.</title>
        <authorList>
            <person name="Dahal R.H."/>
            <person name="Kim D.-U."/>
        </authorList>
    </citation>
    <scope>NUCLEOTIDE SEQUENCE [LARGE SCALE GENOMIC DNA]</scope>
    <source>
        <strain evidence="2 3">RP-3-22</strain>
    </source>
</reference>
<evidence type="ECO:0000313" key="2">
    <source>
        <dbReference type="EMBL" id="TKC05632.1"/>
    </source>
</evidence>
<proteinExistence type="predicted"/>
<dbReference type="OrthoDB" id="7391526at2"/>
<dbReference type="EMBL" id="SWBR01000005">
    <property type="protein sequence ID" value="TKC05632.1"/>
    <property type="molecule type" value="Genomic_DNA"/>
</dbReference>
<dbReference type="RefSeq" id="WP_136843757.1">
    <property type="nucleotide sequence ID" value="NZ_SWBR01000005.1"/>
</dbReference>
<protein>
    <recommendedName>
        <fullName evidence="1">DUF5672 domain-containing protein</fullName>
    </recommendedName>
</protein>
<comment type="caution">
    <text evidence="2">The sequence shown here is derived from an EMBL/GenBank/DDBJ whole genome shotgun (WGS) entry which is preliminary data.</text>
</comment>
<name>A0A4U1CF50_9SPHI</name>